<comment type="caution">
    <text evidence="1">The sequence shown here is derived from an EMBL/GenBank/DDBJ whole genome shotgun (WGS) entry which is preliminary data.</text>
</comment>
<evidence type="ECO:0000313" key="1">
    <source>
        <dbReference type="EMBL" id="KAA6412058.1"/>
    </source>
</evidence>
<gene>
    <name evidence="1" type="ORF">FRX48_04208</name>
</gene>
<evidence type="ECO:0000313" key="2">
    <source>
        <dbReference type="Proteomes" id="UP000324767"/>
    </source>
</evidence>
<dbReference type="AlphaFoldDB" id="A0A5M8PSY2"/>
<proteinExistence type="predicted"/>
<sequence>MKRRRKRIVRWLEETLTTSWLGVRMTVDEYEANATGTHFTVHCIPNQRLRREAWGYRLSDYLSSRDNEQQQLAMSSFLCPCTLPCLAFPWRAHTANDCIDETHNLITALF</sequence>
<organism evidence="1 2">
    <name type="scientific">Lasallia pustulata</name>
    <dbReference type="NCBI Taxonomy" id="136370"/>
    <lineage>
        <taxon>Eukaryota</taxon>
        <taxon>Fungi</taxon>
        <taxon>Dikarya</taxon>
        <taxon>Ascomycota</taxon>
        <taxon>Pezizomycotina</taxon>
        <taxon>Lecanoromycetes</taxon>
        <taxon>OSLEUM clade</taxon>
        <taxon>Umbilicariomycetidae</taxon>
        <taxon>Umbilicariales</taxon>
        <taxon>Umbilicariaceae</taxon>
        <taxon>Lasallia</taxon>
    </lineage>
</organism>
<accession>A0A5M8PSY2</accession>
<reference evidence="1 2" key="1">
    <citation type="submission" date="2019-09" db="EMBL/GenBank/DDBJ databases">
        <title>The hologenome of the rock-dwelling lichen Lasallia pustulata.</title>
        <authorList>
            <person name="Greshake Tzovaras B."/>
            <person name="Segers F."/>
            <person name="Bicker A."/>
            <person name="Dal Grande F."/>
            <person name="Otte J."/>
            <person name="Hankeln T."/>
            <person name="Schmitt I."/>
            <person name="Ebersberger I."/>
        </authorList>
    </citation>
    <scope>NUCLEOTIDE SEQUENCE [LARGE SCALE GENOMIC DNA]</scope>
    <source>
        <strain evidence="1">A1-1</strain>
    </source>
</reference>
<dbReference type="Proteomes" id="UP000324767">
    <property type="component" value="Unassembled WGS sequence"/>
</dbReference>
<dbReference type="EMBL" id="VXIT01000006">
    <property type="protein sequence ID" value="KAA6412058.1"/>
    <property type="molecule type" value="Genomic_DNA"/>
</dbReference>
<name>A0A5M8PSY2_9LECA</name>
<protein>
    <submittedName>
        <fullName evidence="1">Uncharacterized protein</fullName>
    </submittedName>
</protein>